<keyword evidence="2 5" id="KW-0812">Transmembrane</keyword>
<keyword evidence="3 5" id="KW-1133">Transmembrane helix</keyword>
<evidence type="ECO:0000256" key="2">
    <source>
        <dbReference type="ARBA" id="ARBA00022692"/>
    </source>
</evidence>
<organism evidence="6 7">
    <name type="scientific">Algoriphagus boritolerans DSM 17298 = JCM 18970</name>
    <dbReference type="NCBI Taxonomy" id="1120964"/>
    <lineage>
        <taxon>Bacteria</taxon>
        <taxon>Pseudomonadati</taxon>
        <taxon>Bacteroidota</taxon>
        <taxon>Cytophagia</taxon>
        <taxon>Cytophagales</taxon>
        <taxon>Cyclobacteriaceae</taxon>
        <taxon>Algoriphagus</taxon>
    </lineage>
</organism>
<dbReference type="EMBL" id="FNVR01000004">
    <property type="protein sequence ID" value="SEF71373.1"/>
    <property type="molecule type" value="Genomic_DNA"/>
</dbReference>
<feature type="transmembrane region" description="Helical" evidence="5">
    <location>
        <begin position="115"/>
        <end position="132"/>
    </location>
</feature>
<evidence type="ECO:0000313" key="7">
    <source>
        <dbReference type="Proteomes" id="UP000236736"/>
    </source>
</evidence>
<dbReference type="GO" id="GO:0016020">
    <property type="term" value="C:membrane"/>
    <property type="evidence" value="ECO:0007669"/>
    <property type="project" value="UniProtKB-SubCell"/>
</dbReference>
<feature type="transmembrane region" description="Helical" evidence="5">
    <location>
        <begin position="69"/>
        <end position="86"/>
    </location>
</feature>
<evidence type="ECO:0000256" key="4">
    <source>
        <dbReference type="ARBA" id="ARBA00023136"/>
    </source>
</evidence>
<gene>
    <name evidence="6" type="ORF">SAMN03080598_01115</name>
</gene>
<protein>
    <submittedName>
        <fullName evidence="6">DoxX-like family protein</fullName>
    </submittedName>
</protein>
<dbReference type="Proteomes" id="UP000236736">
    <property type="component" value="Unassembled WGS sequence"/>
</dbReference>
<reference evidence="7" key="1">
    <citation type="submission" date="2016-10" db="EMBL/GenBank/DDBJ databases">
        <authorList>
            <person name="Varghese N."/>
            <person name="Submissions S."/>
        </authorList>
    </citation>
    <scope>NUCLEOTIDE SEQUENCE [LARGE SCALE GENOMIC DNA]</scope>
    <source>
        <strain evidence="7">DSM 17298</strain>
    </source>
</reference>
<dbReference type="AlphaFoldDB" id="A0A1H5U8N3"/>
<name>A0A1H5U8N3_9BACT</name>
<feature type="transmembrane region" description="Helical" evidence="5">
    <location>
        <begin position="30"/>
        <end position="49"/>
    </location>
</feature>
<dbReference type="InterPro" id="IPR032808">
    <property type="entry name" value="DoxX"/>
</dbReference>
<accession>A0A1H5U8N3</accession>
<comment type="subcellular location">
    <subcellularLocation>
        <location evidence="1">Membrane</location>
        <topology evidence="1">Multi-pass membrane protein</topology>
    </subcellularLocation>
</comment>
<sequence>MLKYRIYGNEIHLVNKTIMEKQTKSKTRKIAAWVIIGLVGALVIMSATMKLTHAEELVTNFTKWGLIDNLTFIGIGELIFIILFIIPRTSSLGFLLLTAHFGGAIATHLQHEESFIMPAIILTVIWIGNYLRNPEMLASFTKK</sequence>
<evidence type="ECO:0000256" key="3">
    <source>
        <dbReference type="ARBA" id="ARBA00022989"/>
    </source>
</evidence>
<dbReference type="Pfam" id="PF13564">
    <property type="entry name" value="DoxX_2"/>
    <property type="match status" value="1"/>
</dbReference>
<keyword evidence="4 5" id="KW-0472">Membrane</keyword>
<feature type="transmembrane region" description="Helical" evidence="5">
    <location>
        <begin position="93"/>
        <end position="109"/>
    </location>
</feature>
<evidence type="ECO:0000256" key="1">
    <source>
        <dbReference type="ARBA" id="ARBA00004141"/>
    </source>
</evidence>
<evidence type="ECO:0000256" key="5">
    <source>
        <dbReference type="SAM" id="Phobius"/>
    </source>
</evidence>
<keyword evidence="7" id="KW-1185">Reference proteome</keyword>
<proteinExistence type="predicted"/>
<evidence type="ECO:0000313" key="6">
    <source>
        <dbReference type="EMBL" id="SEF71373.1"/>
    </source>
</evidence>
<dbReference type="STRING" id="1120964.GCA_001313265_02905"/>